<feature type="compositionally biased region" description="Basic and acidic residues" evidence="4">
    <location>
        <begin position="304"/>
        <end position="315"/>
    </location>
</feature>
<keyword evidence="7" id="KW-1185">Reference proteome</keyword>
<evidence type="ECO:0000256" key="2">
    <source>
        <dbReference type="ARBA" id="ARBA00023015"/>
    </source>
</evidence>
<dbReference type="Gene3D" id="3.30.40.10">
    <property type="entry name" value="Zinc/RING finger domain, C3HC4 (zinc finger)"/>
    <property type="match status" value="1"/>
</dbReference>
<feature type="region of interest" description="Disordered" evidence="4">
    <location>
        <begin position="301"/>
        <end position="475"/>
    </location>
</feature>
<dbReference type="GO" id="GO:0006367">
    <property type="term" value="P:transcription initiation at RNA polymerase II promoter"/>
    <property type="evidence" value="ECO:0007669"/>
    <property type="project" value="InterPro"/>
</dbReference>
<comment type="similarity">
    <text evidence="1">Belongs to the TFIIE alpha subunit family.</text>
</comment>
<name>A0AAQ3MBR2_9PEZI</name>
<evidence type="ECO:0000256" key="3">
    <source>
        <dbReference type="ARBA" id="ARBA00023163"/>
    </source>
</evidence>
<feature type="compositionally biased region" description="Low complexity" evidence="4">
    <location>
        <begin position="390"/>
        <end position="404"/>
    </location>
</feature>
<accession>A0AAQ3MBR2</accession>
<feature type="compositionally biased region" description="Acidic residues" evidence="4">
    <location>
        <begin position="358"/>
        <end position="378"/>
    </location>
</feature>
<evidence type="ECO:0000256" key="1">
    <source>
        <dbReference type="ARBA" id="ARBA00008947"/>
    </source>
</evidence>
<dbReference type="SUPFAM" id="SSF57783">
    <property type="entry name" value="Zinc beta-ribbon"/>
    <property type="match status" value="1"/>
</dbReference>
<feature type="compositionally biased region" description="Basic and acidic residues" evidence="4">
    <location>
        <begin position="423"/>
        <end position="432"/>
    </location>
</feature>
<reference evidence="6 7" key="1">
    <citation type="submission" date="2023-11" db="EMBL/GenBank/DDBJ databases">
        <title>An acidophilic fungus is an integral part of prey digestion in a carnivorous sundew plant.</title>
        <authorList>
            <person name="Tsai I.J."/>
        </authorList>
    </citation>
    <scope>NUCLEOTIDE SEQUENCE [LARGE SCALE GENOMIC DNA]</scope>
    <source>
        <strain evidence="6">169a</strain>
    </source>
</reference>
<dbReference type="PROSITE" id="PS51344">
    <property type="entry name" value="HTH_TFE_IIE"/>
    <property type="match status" value="1"/>
</dbReference>
<organism evidence="6 7">
    <name type="scientific">Acrodontium crateriforme</name>
    <dbReference type="NCBI Taxonomy" id="150365"/>
    <lineage>
        <taxon>Eukaryota</taxon>
        <taxon>Fungi</taxon>
        <taxon>Dikarya</taxon>
        <taxon>Ascomycota</taxon>
        <taxon>Pezizomycotina</taxon>
        <taxon>Dothideomycetes</taxon>
        <taxon>Dothideomycetidae</taxon>
        <taxon>Mycosphaerellales</taxon>
        <taxon>Teratosphaeriaceae</taxon>
        <taxon>Acrodontium</taxon>
    </lineage>
</organism>
<evidence type="ECO:0000256" key="4">
    <source>
        <dbReference type="SAM" id="MobiDB-lite"/>
    </source>
</evidence>
<feature type="domain" description="HTH TFE/IIEalpha-type" evidence="5">
    <location>
        <begin position="5"/>
        <end position="110"/>
    </location>
</feature>
<dbReference type="Proteomes" id="UP001303373">
    <property type="component" value="Chromosome 11"/>
</dbReference>
<feature type="compositionally biased region" description="Basic and acidic residues" evidence="4">
    <location>
        <begin position="347"/>
        <end position="357"/>
    </location>
</feature>
<dbReference type="Pfam" id="PF02002">
    <property type="entry name" value="TFIIE_alpha"/>
    <property type="match status" value="1"/>
</dbReference>
<gene>
    <name evidence="6" type="ORF">R9X50_00652400</name>
</gene>
<evidence type="ECO:0000313" key="7">
    <source>
        <dbReference type="Proteomes" id="UP001303373"/>
    </source>
</evidence>
<dbReference type="InterPro" id="IPR017919">
    <property type="entry name" value="TFIIE/TFIIEa_HTH"/>
</dbReference>
<dbReference type="InterPro" id="IPR002853">
    <property type="entry name" value="TFIIE_asu"/>
</dbReference>
<dbReference type="PANTHER" id="PTHR13097:SF7">
    <property type="entry name" value="GENERAL TRANSCRIPTION FACTOR IIE SUBUNIT 1"/>
    <property type="match status" value="1"/>
</dbReference>
<dbReference type="PANTHER" id="PTHR13097">
    <property type="entry name" value="TRANSCRIPTION INITIATION FACTOR IIE, ALPHA SUBUNIT"/>
    <property type="match status" value="1"/>
</dbReference>
<dbReference type="AlphaFoldDB" id="A0AAQ3MBR2"/>
<dbReference type="SMART" id="SM00531">
    <property type="entry name" value="TFIIE"/>
    <property type="match status" value="1"/>
</dbReference>
<dbReference type="EMBL" id="CP138590">
    <property type="protein sequence ID" value="WPH03641.1"/>
    <property type="molecule type" value="Genomic_DNA"/>
</dbReference>
<dbReference type="InterPro" id="IPR013083">
    <property type="entry name" value="Znf_RING/FYVE/PHD"/>
</dbReference>
<feature type="compositionally biased region" description="Low complexity" evidence="4">
    <location>
        <begin position="449"/>
        <end position="461"/>
    </location>
</feature>
<keyword evidence="2" id="KW-0805">Transcription regulation</keyword>
<feature type="compositionally biased region" description="Basic and acidic residues" evidence="4">
    <location>
        <begin position="322"/>
        <end position="331"/>
    </location>
</feature>
<feature type="region of interest" description="Disordered" evidence="4">
    <location>
        <begin position="215"/>
        <end position="245"/>
    </location>
</feature>
<evidence type="ECO:0000313" key="6">
    <source>
        <dbReference type="EMBL" id="WPH03641.1"/>
    </source>
</evidence>
<sequence>MASLAHELLRTTARLFYSTEHNLIIDALIMHSTLDDKDMSTVVGVQPKSLRKLCGKLREDGMITSQLRAARRIDGSASYFGGKDGALGKERMTQHEWYYLNFHRAIDSIKYRMYKLNKHIEGLGAPTTEKKDLICPRCKSQYTELEAVDKIDPATGFYYCHKCDHKLDEVEEDERVSENESMKRLNLQLEKILRLMQQIDATTVPENDFQAALSKQIPVERNDANPNSQRTEIVDLPNGGIQSSKGLELKPEKIAVQLQNDEDFKRETEAAEAQARKEKEARQNALPEWIAKSTISGDITSVGAKEERARREMEGHTAVGVKAERSEEKKPSATGGDEDIMAAYWEELAKAKEREAEDERAEEDDEDEEDEDEFEDVDVSGLGTNGAATPSGANGVASSVAAPSTEFSTPMGAESSNATDDERESKRVKFDVEQTSATAPPNGDKAQIASQPTAAAETPTASDEDDDDELEFENV</sequence>
<feature type="compositionally biased region" description="Acidic residues" evidence="4">
    <location>
        <begin position="462"/>
        <end position="475"/>
    </location>
</feature>
<dbReference type="InterPro" id="IPR039997">
    <property type="entry name" value="TFE"/>
</dbReference>
<dbReference type="GO" id="GO:0005673">
    <property type="term" value="C:transcription factor TFIIE complex"/>
    <property type="evidence" value="ECO:0007669"/>
    <property type="project" value="TreeGrafter"/>
</dbReference>
<evidence type="ECO:0000259" key="5">
    <source>
        <dbReference type="PROSITE" id="PS51344"/>
    </source>
</evidence>
<dbReference type="InterPro" id="IPR024550">
    <property type="entry name" value="TFIIEa/SarR/Rpc3_HTH_dom"/>
</dbReference>
<keyword evidence="3" id="KW-0804">Transcription</keyword>
<protein>
    <submittedName>
        <fullName evidence="6">Transcription initiation factor iie subunit alpha</fullName>
    </submittedName>
</protein>
<proteinExistence type="inferred from homology"/>